<dbReference type="OrthoDB" id="2990512at2"/>
<keyword evidence="1" id="KW-0812">Transmembrane</keyword>
<reference evidence="2 3" key="1">
    <citation type="submission" date="2016-10" db="EMBL/GenBank/DDBJ databases">
        <authorList>
            <person name="de Groot N.N."/>
        </authorList>
    </citation>
    <scope>NUCLEOTIDE SEQUENCE [LARGE SCALE GENOMIC DNA]</scope>
    <source>
        <strain evidence="2 3">DSM 44778</strain>
    </source>
</reference>
<feature type="transmembrane region" description="Helical" evidence="1">
    <location>
        <begin position="36"/>
        <end position="58"/>
    </location>
</feature>
<feature type="transmembrane region" description="Helical" evidence="1">
    <location>
        <begin position="64"/>
        <end position="83"/>
    </location>
</feature>
<proteinExistence type="predicted"/>
<dbReference type="RefSeq" id="WP_093227931.1">
    <property type="nucleotide sequence ID" value="NZ_FORR01000002.1"/>
</dbReference>
<keyword evidence="1" id="KW-0472">Membrane</keyword>
<dbReference type="Pfam" id="PF14007">
    <property type="entry name" value="YtpI"/>
    <property type="match status" value="1"/>
</dbReference>
<dbReference type="AlphaFoldDB" id="A0A1I3LEP2"/>
<name>A0A1I3LEP2_9BACL</name>
<sequence length="100" mass="11663">MNLVLIIIITLFILSTFGTIYHSIMKRKSVSIKRQLNQAWMNIYMGILFISIAILLLLAPDYRAWRLVLISLIFLLGMINLYYGIKNKRLLSQENNQETS</sequence>
<dbReference type="Proteomes" id="UP000199545">
    <property type="component" value="Unassembled WGS sequence"/>
</dbReference>
<dbReference type="EMBL" id="FORR01000002">
    <property type="protein sequence ID" value="SFI82855.1"/>
    <property type="molecule type" value="Genomic_DNA"/>
</dbReference>
<evidence type="ECO:0000313" key="3">
    <source>
        <dbReference type="Proteomes" id="UP000199545"/>
    </source>
</evidence>
<gene>
    <name evidence="2" type="ORF">SAMN05421852_102147</name>
</gene>
<feature type="transmembrane region" description="Helical" evidence="1">
    <location>
        <begin position="6"/>
        <end position="24"/>
    </location>
</feature>
<dbReference type="InterPro" id="IPR025618">
    <property type="entry name" value="YtpI"/>
</dbReference>
<keyword evidence="1" id="KW-1133">Transmembrane helix</keyword>
<organism evidence="2 3">
    <name type="scientific">Thermoflavimicrobium dichotomicum</name>
    <dbReference type="NCBI Taxonomy" id="46223"/>
    <lineage>
        <taxon>Bacteria</taxon>
        <taxon>Bacillati</taxon>
        <taxon>Bacillota</taxon>
        <taxon>Bacilli</taxon>
        <taxon>Bacillales</taxon>
        <taxon>Thermoactinomycetaceae</taxon>
        <taxon>Thermoflavimicrobium</taxon>
    </lineage>
</organism>
<keyword evidence="3" id="KW-1185">Reference proteome</keyword>
<evidence type="ECO:0000256" key="1">
    <source>
        <dbReference type="SAM" id="Phobius"/>
    </source>
</evidence>
<evidence type="ECO:0000313" key="2">
    <source>
        <dbReference type="EMBL" id="SFI82855.1"/>
    </source>
</evidence>
<protein>
    <submittedName>
        <fullName evidence="2">YtpI-like protein</fullName>
    </submittedName>
</protein>
<dbReference type="STRING" id="46223.SAMN05421852_102147"/>
<accession>A0A1I3LEP2</accession>